<keyword evidence="6 7" id="KW-0472">Membrane</keyword>
<dbReference type="PANTHER" id="PTHR30151">
    <property type="entry name" value="ALKANE SULFONATE ABC TRANSPORTER-RELATED, MEMBRANE SUBUNIT"/>
    <property type="match status" value="1"/>
</dbReference>
<dbReference type="GO" id="GO:0055085">
    <property type="term" value="P:transmembrane transport"/>
    <property type="evidence" value="ECO:0007669"/>
    <property type="project" value="InterPro"/>
</dbReference>
<evidence type="ECO:0000313" key="13">
    <source>
        <dbReference type="Proteomes" id="UP000275024"/>
    </source>
</evidence>
<evidence type="ECO:0000256" key="3">
    <source>
        <dbReference type="ARBA" id="ARBA00022475"/>
    </source>
</evidence>
<evidence type="ECO:0000256" key="8">
    <source>
        <dbReference type="SAM" id="MobiDB-lite"/>
    </source>
</evidence>
<feature type="transmembrane region" description="Helical" evidence="7">
    <location>
        <begin position="205"/>
        <end position="225"/>
    </location>
</feature>
<dbReference type="CDD" id="cd06261">
    <property type="entry name" value="TM_PBP2"/>
    <property type="match status" value="1"/>
</dbReference>
<dbReference type="InterPro" id="IPR000515">
    <property type="entry name" value="MetI-like"/>
</dbReference>
<keyword evidence="5 7" id="KW-1133">Transmembrane helix</keyword>
<comment type="subcellular location">
    <subcellularLocation>
        <location evidence="1 7">Cell membrane</location>
        <topology evidence="1 7">Multi-pass membrane protein</topology>
    </subcellularLocation>
</comment>
<comment type="similarity">
    <text evidence="7">Belongs to the binding-protein-dependent transport system permease family.</text>
</comment>
<feature type="compositionally biased region" description="Low complexity" evidence="8">
    <location>
        <begin position="11"/>
        <end position="23"/>
    </location>
</feature>
<organism evidence="10 13">
    <name type="scientific">Streptomyces radicis</name>
    <dbReference type="NCBI Taxonomy" id="1750517"/>
    <lineage>
        <taxon>Bacteria</taxon>
        <taxon>Bacillati</taxon>
        <taxon>Actinomycetota</taxon>
        <taxon>Actinomycetes</taxon>
        <taxon>Kitasatosporales</taxon>
        <taxon>Streptomycetaceae</taxon>
        <taxon>Streptomyces</taxon>
    </lineage>
</organism>
<feature type="transmembrane region" description="Helical" evidence="7">
    <location>
        <begin position="88"/>
        <end position="111"/>
    </location>
</feature>
<evidence type="ECO:0000313" key="10">
    <source>
        <dbReference type="EMBL" id="RKN12813.1"/>
    </source>
</evidence>
<feature type="domain" description="ABC transmembrane type-1" evidence="9">
    <location>
        <begin position="84"/>
        <end position="268"/>
    </location>
</feature>
<proteinExistence type="inferred from homology"/>
<keyword evidence="3" id="KW-1003">Cell membrane</keyword>
<dbReference type="AlphaFoldDB" id="A0A3A9WKJ5"/>
<comment type="caution">
    <text evidence="10">The sequence shown here is derived from an EMBL/GenBank/DDBJ whole genome shotgun (WGS) entry which is preliminary data.</text>
</comment>
<sequence length="284" mass="29673">MSLTSAPTEEAVAGAPAPVAPGRAARRGPRLGVNPRGFAFALGLLVVIELLTATLVTSAYVPRPSEVGSALLSEIGEGDILSGLGDTLWAYLQGLGIAAGLGVILGAALGASNVAYQTFRVVIEFLRPLPSVALIPFSILLLGVGSTTTVAMIAYASFWPILFNTYYGVRGVHATSVETARSFGVGGLGVFFRVQIPSAATSVAAGVRISASIALILVITVEMLTRSGGLGHYIVRMQVAIRTEEMYAGIFLVGLIGYLISLVVGHLERRVVFWNVDSREDGGR</sequence>
<keyword evidence="4 7" id="KW-0812">Transmembrane</keyword>
<evidence type="ECO:0000256" key="1">
    <source>
        <dbReference type="ARBA" id="ARBA00004651"/>
    </source>
</evidence>
<dbReference type="Gene3D" id="1.10.3720.10">
    <property type="entry name" value="MetI-like"/>
    <property type="match status" value="1"/>
</dbReference>
<evidence type="ECO:0000256" key="4">
    <source>
        <dbReference type="ARBA" id="ARBA00022692"/>
    </source>
</evidence>
<dbReference type="Proteomes" id="UP000275024">
    <property type="component" value="Unassembled WGS sequence"/>
</dbReference>
<reference evidence="12 13" key="1">
    <citation type="submission" date="2018-09" db="EMBL/GenBank/DDBJ databases">
        <title>Streptomyces sp. nov. DS1-2, an endophytic actinomycete isolated from roots of Dendrobium scabrilingue.</title>
        <authorList>
            <person name="Kuncharoen N."/>
            <person name="Kudo T."/>
            <person name="Ohkuma M."/>
            <person name="Yuki M."/>
            <person name="Tanasupawat S."/>
        </authorList>
    </citation>
    <scope>NUCLEOTIDE SEQUENCE [LARGE SCALE GENOMIC DNA]</scope>
    <source>
        <strain evidence="10 13">AZ1-7</strain>
        <strain evidence="11 12">DS1-2</strain>
    </source>
</reference>
<dbReference type="EMBL" id="RBDY01000001">
    <property type="protein sequence ID" value="RKN27422.1"/>
    <property type="molecule type" value="Genomic_DNA"/>
</dbReference>
<evidence type="ECO:0000256" key="6">
    <source>
        <dbReference type="ARBA" id="ARBA00023136"/>
    </source>
</evidence>
<evidence type="ECO:0000256" key="7">
    <source>
        <dbReference type="RuleBase" id="RU363032"/>
    </source>
</evidence>
<dbReference type="EMBL" id="RBDX01000001">
    <property type="protein sequence ID" value="RKN12813.1"/>
    <property type="molecule type" value="Genomic_DNA"/>
</dbReference>
<accession>A0A3A9WKJ5</accession>
<feature type="transmembrane region" description="Helical" evidence="7">
    <location>
        <begin position="246"/>
        <end position="267"/>
    </location>
</feature>
<evidence type="ECO:0000256" key="2">
    <source>
        <dbReference type="ARBA" id="ARBA00022448"/>
    </source>
</evidence>
<feature type="region of interest" description="Disordered" evidence="8">
    <location>
        <begin position="1"/>
        <end position="26"/>
    </location>
</feature>
<gene>
    <name evidence="11" type="ORF">D7318_00435</name>
    <name evidence="10" type="ORF">D7319_02460</name>
</gene>
<protein>
    <submittedName>
        <fullName evidence="10">ABC transporter permease</fullName>
    </submittedName>
</protein>
<dbReference type="Proteomes" id="UP000268652">
    <property type="component" value="Unassembled WGS sequence"/>
</dbReference>
<evidence type="ECO:0000313" key="12">
    <source>
        <dbReference type="Proteomes" id="UP000268652"/>
    </source>
</evidence>
<dbReference type="OrthoDB" id="5458199at2"/>
<evidence type="ECO:0000256" key="5">
    <source>
        <dbReference type="ARBA" id="ARBA00022989"/>
    </source>
</evidence>
<keyword evidence="12" id="KW-1185">Reference proteome</keyword>
<evidence type="ECO:0000313" key="11">
    <source>
        <dbReference type="EMBL" id="RKN27422.1"/>
    </source>
</evidence>
<keyword evidence="2 7" id="KW-0813">Transport</keyword>
<dbReference type="RefSeq" id="WP_120694790.1">
    <property type="nucleotide sequence ID" value="NZ_RBDX01000001.1"/>
</dbReference>
<dbReference type="PROSITE" id="PS50928">
    <property type="entry name" value="ABC_TM1"/>
    <property type="match status" value="1"/>
</dbReference>
<dbReference type="PANTHER" id="PTHR30151:SF16">
    <property type="entry name" value="ABC TRANSPORTER PERMEASE PROTEIN"/>
    <property type="match status" value="1"/>
</dbReference>
<evidence type="ECO:0000259" key="9">
    <source>
        <dbReference type="PROSITE" id="PS50928"/>
    </source>
</evidence>
<name>A0A3A9WKJ5_9ACTN</name>
<dbReference type="InterPro" id="IPR035906">
    <property type="entry name" value="MetI-like_sf"/>
</dbReference>
<feature type="transmembrane region" description="Helical" evidence="7">
    <location>
        <begin position="37"/>
        <end position="61"/>
    </location>
</feature>
<dbReference type="SUPFAM" id="SSF161098">
    <property type="entry name" value="MetI-like"/>
    <property type="match status" value="1"/>
</dbReference>
<dbReference type="Pfam" id="PF00528">
    <property type="entry name" value="BPD_transp_1"/>
    <property type="match status" value="1"/>
</dbReference>
<feature type="transmembrane region" description="Helical" evidence="7">
    <location>
        <begin position="132"/>
        <end position="158"/>
    </location>
</feature>
<dbReference type="GO" id="GO:0005886">
    <property type="term" value="C:plasma membrane"/>
    <property type="evidence" value="ECO:0007669"/>
    <property type="project" value="UniProtKB-SubCell"/>
</dbReference>